<organism evidence="1 2">
    <name type="scientific">Algoriphagus chordae</name>
    <dbReference type="NCBI Taxonomy" id="237019"/>
    <lineage>
        <taxon>Bacteria</taxon>
        <taxon>Pseudomonadati</taxon>
        <taxon>Bacteroidota</taxon>
        <taxon>Cytophagia</taxon>
        <taxon>Cytophagales</taxon>
        <taxon>Cyclobacteriaceae</taxon>
        <taxon>Algoriphagus</taxon>
    </lineage>
</organism>
<dbReference type="Pfam" id="PF13970">
    <property type="entry name" value="DUF4221"/>
    <property type="match status" value="1"/>
</dbReference>
<dbReference type="SUPFAM" id="SSF101908">
    <property type="entry name" value="Putative isomerase YbhE"/>
    <property type="match status" value="1"/>
</dbReference>
<protein>
    <submittedName>
        <fullName evidence="1">Uncharacterized protein DUF4221</fullName>
    </submittedName>
</protein>
<name>A0A2W7QLR3_9BACT</name>
<dbReference type="Proteomes" id="UP000248882">
    <property type="component" value="Unassembled WGS sequence"/>
</dbReference>
<sequence>MKKLTIIILAIVCLSCNGSTEVDNDKRADFSFKIDTVFIDAGDELIFHQVGLSHSDLSKDQKRLFNFTPKSELEVIDLDSMKLLEKIALDKEGPLGTGWPYAIQVDQTGNLVFYGVEEVRFFSSDLSSMKRYQLTTDALSGLELERLSMFNPKITDGDFLFSIYQDYEQVPHGLAIVSLEDMNVKKIPLDLEGRIAPYTYTLGSDRKVFEMINLALFDKTLIISTAYANEALILDLATDSVTVKTFHSELTSDKKKVPNKTAAGTINELDDLMKEAKKDVTFGQFYFDKTHRILARFSQEMDRKIGDSLVFKNVLTVFDENLNQLAETLVPIDPFSKKFFKDGKLYSYVNVEDELGFAVFTFDF</sequence>
<dbReference type="AlphaFoldDB" id="A0A2W7QLR3"/>
<dbReference type="OrthoDB" id="833511at2"/>
<dbReference type="RefSeq" id="WP_158531218.1">
    <property type="nucleotide sequence ID" value="NZ_QKZT01000027.1"/>
</dbReference>
<proteinExistence type="predicted"/>
<evidence type="ECO:0000313" key="1">
    <source>
        <dbReference type="EMBL" id="PZX47010.1"/>
    </source>
</evidence>
<dbReference type="InterPro" id="IPR025316">
    <property type="entry name" value="DUF4221"/>
</dbReference>
<gene>
    <name evidence="1" type="ORF">LV85_04107</name>
</gene>
<dbReference type="EMBL" id="QKZT01000027">
    <property type="protein sequence ID" value="PZX47010.1"/>
    <property type="molecule type" value="Genomic_DNA"/>
</dbReference>
<reference evidence="1 2" key="1">
    <citation type="submission" date="2018-06" db="EMBL/GenBank/DDBJ databases">
        <title>Genomic Encyclopedia of Archaeal and Bacterial Type Strains, Phase II (KMG-II): from individual species to whole genera.</title>
        <authorList>
            <person name="Goeker M."/>
        </authorList>
    </citation>
    <scope>NUCLEOTIDE SEQUENCE [LARGE SCALE GENOMIC DNA]</scope>
    <source>
        <strain evidence="1 2">DSM 19830</strain>
    </source>
</reference>
<evidence type="ECO:0000313" key="2">
    <source>
        <dbReference type="Proteomes" id="UP000248882"/>
    </source>
</evidence>
<comment type="caution">
    <text evidence="1">The sequence shown here is derived from an EMBL/GenBank/DDBJ whole genome shotgun (WGS) entry which is preliminary data.</text>
</comment>
<accession>A0A2W7QLR3</accession>
<keyword evidence="2" id="KW-1185">Reference proteome</keyword>